<accession>C7N248</accession>
<dbReference type="AlphaFoldDB" id="C7N248"/>
<name>C7N248_SLAHD</name>
<dbReference type="RefSeq" id="WP_012797463.1">
    <property type="nucleotide sequence ID" value="NC_013165.1"/>
</dbReference>
<evidence type="ECO:0000313" key="2">
    <source>
        <dbReference type="Proteomes" id="UP000002026"/>
    </source>
</evidence>
<gene>
    <name evidence="1" type="ordered locus">Shel_02860</name>
</gene>
<proteinExistence type="predicted"/>
<dbReference type="eggNOG" id="COG3843">
    <property type="taxonomic scope" value="Bacteria"/>
</dbReference>
<reference evidence="1 2" key="1">
    <citation type="journal article" date="2009" name="Stand. Genomic Sci.">
        <title>Complete genome sequence of Slackia heliotrinireducens type strain (RHS 1).</title>
        <authorList>
            <person name="Pukall R."/>
            <person name="Lapidus A."/>
            <person name="Nolan M."/>
            <person name="Copeland A."/>
            <person name="Glavina Del Rio T."/>
            <person name="Lucas S."/>
            <person name="Chen F."/>
            <person name="Tice H."/>
            <person name="Cheng J.F."/>
            <person name="Chertkov O."/>
            <person name="Bruce D."/>
            <person name="Goodwin L."/>
            <person name="Kuske C."/>
            <person name="Brettin T."/>
            <person name="Detter J.C."/>
            <person name="Han C."/>
            <person name="Pitluck S."/>
            <person name="Pati A."/>
            <person name="Mavrommatis K."/>
            <person name="Ivanova N."/>
            <person name="Ovchinnikova G."/>
            <person name="Chen A."/>
            <person name="Palaniappan K."/>
            <person name="Schneider S."/>
            <person name="Rohde M."/>
            <person name="Chain P."/>
            <person name="D'haeseleer P."/>
            <person name="Goker M."/>
            <person name="Bristow J."/>
            <person name="Eisen J.A."/>
            <person name="Markowitz V."/>
            <person name="Kyrpides N.C."/>
            <person name="Klenk H.P."/>
            <person name="Hugenholtz P."/>
        </authorList>
    </citation>
    <scope>NUCLEOTIDE SEQUENCE [LARGE SCALE GENOMIC DNA]</scope>
    <source>
        <strain evidence="2">ATCC 29202 / DSM 20476 / NCTC 11029 / RHS 1</strain>
    </source>
</reference>
<evidence type="ECO:0000313" key="1">
    <source>
        <dbReference type="EMBL" id="ACV21354.1"/>
    </source>
</evidence>
<dbReference type="KEGG" id="shi:Shel_02860"/>
<dbReference type="EMBL" id="CP001684">
    <property type="protein sequence ID" value="ACV21354.1"/>
    <property type="molecule type" value="Genomic_DNA"/>
</dbReference>
<organism evidence="1 2">
    <name type="scientific">Slackia heliotrinireducens (strain ATCC 29202 / DSM 20476 / NCTC 11029 / RHS 1)</name>
    <name type="common">Peptococcus heliotrinreducens</name>
    <dbReference type="NCBI Taxonomy" id="471855"/>
    <lineage>
        <taxon>Bacteria</taxon>
        <taxon>Bacillati</taxon>
        <taxon>Actinomycetota</taxon>
        <taxon>Coriobacteriia</taxon>
        <taxon>Eggerthellales</taxon>
        <taxon>Eggerthellaceae</taxon>
        <taxon>Slackia</taxon>
    </lineage>
</organism>
<sequence>MDDSTFCDSVFQSCEIDGGGPIKSRSHLTNHIGYLLRHNNGVSYLNEFTEYNLAAIHSETGWSIVSNWEDEPVRNDTYQTILKYAWNATRWEILWLFPDDQTVPEELIPNSTLEGRMDLLREAAAEWAISLKDELFFNHTVCLVLHLDEDRPHVHRLVVPKFCASKSSIAMPTNSPDYARTKHDDSHAWQLFARGIPKNEYVKQWLIKRDNNKCACCGKPLRKSAVVNHIDYDHECEFDGMQLLHRPGIPDTIPDCELCHEEQPELF</sequence>
<dbReference type="InterPro" id="IPR038563">
    <property type="entry name" value="Endonuclease_7_sf"/>
</dbReference>
<dbReference type="Proteomes" id="UP000002026">
    <property type="component" value="Chromosome"/>
</dbReference>
<dbReference type="Gene3D" id="3.40.1800.10">
    <property type="entry name" value="His-Me finger endonucleases"/>
    <property type="match status" value="1"/>
</dbReference>
<keyword evidence="2" id="KW-1185">Reference proteome</keyword>
<protein>
    <submittedName>
        <fullName evidence="1">Uncharacterized protein</fullName>
    </submittedName>
</protein>
<dbReference type="HOGENOM" id="CLU_1041696_0_0_11"/>